<accession>A0A1A6LWP6</accession>
<dbReference type="Proteomes" id="UP000050463">
    <property type="component" value="Unassembled WGS sequence"/>
</dbReference>
<organism evidence="3 5">
    <name type="scientific">Vibrio splendidus</name>
    <dbReference type="NCBI Taxonomy" id="29497"/>
    <lineage>
        <taxon>Bacteria</taxon>
        <taxon>Pseudomonadati</taxon>
        <taxon>Pseudomonadota</taxon>
        <taxon>Gammaproteobacteria</taxon>
        <taxon>Vibrionales</taxon>
        <taxon>Vibrionaceae</taxon>
        <taxon>Vibrio</taxon>
    </lineage>
</organism>
<evidence type="ECO:0000313" key="2">
    <source>
        <dbReference type="EMBL" id="NOJ11370.1"/>
    </source>
</evidence>
<evidence type="ECO:0000313" key="1">
    <source>
        <dbReference type="EMBL" id="KPL95205.1"/>
    </source>
</evidence>
<dbReference type="EMBL" id="LIZK01000002">
    <property type="protein sequence ID" value="KPL95205.1"/>
    <property type="molecule type" value="Genomic_DNA"/>
</dbReference>
<reference evidence="5" key="2">
    <citation type="submission" date="2016-07" db="EMBL/GenBank/DDBJ databases">
        <title>Nontailed viruses are major unrecognized killers of bacteria in the ocean.</title>
        <authorList>
            <person name="Kauffman K."/>
            <person name="Hussain F."/>
            <person name="Yang J."/>
            <person name="Arevalo P."/>
            <person name="Brown J."/>
            <person name="Cutler M."/>
            <person name="Kelly L."/>
            <person name="Polz M.F."/>
        </authorList>
    </citation>
    <scope>NUCLEOTIDE SEQUENCE [LARGE SCALE GENOMIC DNA]</scope>
    <source>
        <strain evidence="5">10N.261.55.E11</strain>
    </source>
</reference>
<evidence type="ECO:0000313" key="6">
    <source>
        <dbReference type="Proteomes" id="UP000519158"/>
    </source>
</evidence>
<evidence type="ECO:0000313" key="4">
    <source>
        <dbReference type="Proteomes" id="UP000050463"/>
    </source>
</evidence>
<evidence type="ECO:0000313" key="3">
    <source>
        <dbReference type="EMBL" id="PMJ64820.1"/>
    </source>
</evidence>
<reference evidence="2 6" key="5">
    <citation type="submission" date="2019-09" db="EMBL/GenBank/DDBJ databases">
        <title>Draft genome sequencing and comparative genomics of hatchery-associated Vibrios.</title>
        <authorList>
            <person name="Kehlet-Delgado H."/>
            <person name="Mueller R.S."/>
        </authorList>
    </citation>
    <scope>NUCLEOTIDE SEQUENCE [LARGE SCALE GENOMIC DNA]</scope>
    <source>
        <strain evidence="2 6">99-70-13A3</strain>
    </source>
</reference>
<dbReference type="EMBL" id="VTXL01000001">
    <property type="protein sequence ID" value="NOJ11370.1"/>
    <property type="molecule type" value="Genomic_DNA"/>
</dbReference>
<gene>
    <name evidence="1" type="ORF">AN168_06070</name>
    <name evidence="3" type="ORF">BCU17_20990</name>
    <name evidence="2" type="ORF">F0234_01170</name>
</gene>
<dbReference type="RefSeq" id="WP_017077989.1">
    <property type="nucleotide sequence ID" value="NZ_CAWNSM010000029.1"/>
</dbReference>
<comment type="caution">
    <text evidence="3">The sequence shown here is derived from an EMBL/GenBank/DDBJ whole genome shotgun (WGS) entry which is preliminary data.</text>
</comment>
<protein>
    <submittedName>
        <fullName evidence="3">Uncharacterized protein</fullName>
    </submittedName>
</protein>
<dbReference type="OrthoDB" id="5880645at2"/>
<dbReference type="GeneID" id="69649186"/>
<sequence length="60" mass="6975">MKHCPSCSTELVARDDVQICPRNEIGDCYFDGYEQYQLEYHQLKNNQQDSTFDIADIVAD</sequence>
<dbReference type="EMBL" id="MCWU01000029">
    <property type="protein sequence ID" value="PMJ64820.1"/>
    <property type="molecule type" value="Genomic_DNA"/>
</dbReference>
<dbReference type="Proteomes" id="UP000235330">
    <property type="component" value="Unassembled WGS sequence"/>
</dbReference>
<dbReference type="Proteomes" id="UP000519158">
    <property type="component" value="Unassembled WGS sequence"/>
</dbReference>
<proteinExistence type="predicted"/>
<reference evidence="1 4" key="1">
    <citation type="submission" date="2015-08" db="EMBL/GenBank/DDBJ databases">
        <title>Draft Genome Sequence of Vibrio splendidus UCD-SED7.</title>
        <authorList>
            <person name="Lee R.D."/>
            <person name="Lang J.M."/>
            <person name="Coil D.A."/>
            <person name="Jospin G."/>
            <person name="Eisen J.A."/>
        </authorList>
    </citation>
    <scope>NUCLEOTIDE SEQUENCE [LARGE SCALE GENOMIC DNA]</scope>
    <source>
        <strain evidence="1 4">UCD-SED7</strain>
    </source>
</reference>
<evidence type="ECO:0000313" key="5">
    <source>
        <dbReference type="Proteomes" id="UP000235330"/>
    </source>
</evidence>
<name>A0A1A6LWP6_VIBSP</name>
<reference evidence="3" key="4">
    <citation type="journal article" date="2018" name="Nature">
        <title>A major lineage of non-tailed dsDNA viruses as unrecognized killers of marine bacteria.</title>
        <authorList>
            <person name="Kauffman K.M."/>
            <person name="Hussain F.A."/>
            <person name="Yang J."/>
            <person name="Arevalo P."/>
            <person name="Brown J.M."/>
            <person name="Chang W.K."/>
            <person name="VanInsberghe D."/>
            <person name="Elsherbini J."/>
            <person name="Sharma R.S."/>
            <person name="Cutler M.B."/>
            <person name="Kelly L."/>
            <person name="Polz M.F."/>
        </authorList>
    </citation>
    <scope>NUCLEOTIDE SEQUENCE</scope>
    <source>
        <strain evidence="3">10N.261.55.E11</strain>
    </source>
</reference>
<reference evidence="3" key="3">
    <citation type="submission" date="2016-07" db="EMBL/GenBank/DDBJ databases">
        <authorList>
            <person name="Wan K."/>
            <person name="Booth B."/>
            <person name="Spirohn K."/>
            <person name="Hao T."/>
            <person name="Hu Y."/>
            <person name="Calderwood M."/>
            <person name="Hill D."/>
            <person name="Mohr S."/>
            <person name="Vidal M."/>
            <person name="Celniker S."/>
            <person name="Perrimon N."/>
        </authorList>
    </citation>
    <scope>NUCLEOTIDE SEQUENCE</scope>
    <source>
        <strain evidence="3">10N.261.55.E11</strain>
    </source>
</reference>
<dbReference type="AlphaFoldDB" id="A0A1A6LWP6"/>